<name>A0A6C0CGD3_9ZZZZ</name>
<organism evidence="2">
    <name type="scientific">viral metagenome</name>
    <dbReference type="NCBI Taxonomy" id="1070528"/>
    <lineage>
        <taxon>unclassified sequences</taxon>
        <taxon>metagenomes</taxon>
        <taxon>organismal metagenomes</taxon>
    </lineage>
</organism>
<sequence length="224" mass="25253">MSSVTKVVSPVTKQSSWADSSPPLSRNSAEACAPNNSRTVIFLLNRNGLESDSLRSTFEKMLADKYAAPDAKVCWLSIFGKLPERPHAFLTITDEEVTSEIISDEKIKFSCDEQEFTFECQQGFGLPAKEFEDPNCIFVSGVPATKTQQTLETELKHFFGGVATPDAIIFPREWEEKRIVILRYEDIDCAALVARTSLFCYFGDNLLKCSYARKREQRVSPKKK</sequence>
<dbReference type="GO" id="GO:0003676">
    <property type="term" value="F:nucleic acid binding"/>
    <property type="evidence" value="ECO:0007669"/>
    <property type="project" value="InterPro"/>
</dbReference>
<evidence type="ECO:0008006" key="3">
    <source>
        <dbReference type="Google" id="ProtNLM"/>
    </source>
</evidence>
<protein>
    <recommendedName>
        <fullName evidence="3">RRM domain-containing protein</fullName>
    </recommendedName>
</protein>
<feature type="region of interest" description="Disordered" evidence="1">
    <location>
        <begin position="1"/>
        <end position="31"/>
    </location>
</feature>
<feature type="compositionally biased region" description="Low complexity" evidence="1">
    <location>
        <begin position="1"/>
        <end position="16"/>
    </location>
</feature>
<proteinExistence type="predicted"/>
<evidence type="ECO:0000256" key="1">
    <source>
        <dbReference type="SAM" id="MobiDB-lite"/>
    </source>
</evidence>
<dbReference type="AlphaFoldDB" id="A0A6C0CGD3"/>
<dbReference type="EMBL" id="MN739412">
    <property type="protein sequence ID" value="QHT03501.1"/>
    <property type="molecule type" value="Genomic_DNA"/>
</dbReference>
<evidence type="ECO:0000313" key="2">
    <source>
        <dbReference type="EMBL" id="QHT03501.1"/>
    </source>
</evidence>
<reference evidence="2" key="1">
    <citation type="journal article" date="2020" name="Nature">
        <title>Giant virus diversity and host interactions through global metagenomics.</title>
        <authorList>
            <person name="Schulz F."/>
            <person name="Roux S."/>
            <person name="Paez-Espino D."/>
            <person name="Jungbluth S."/>
            <person name="Walsh D.A."/>
            <person name="Denef V.J."/>
            <person name="McMahon K.D."/>
            <person name="Konstantinidis K.T."/>
            <person name="Eloe-Fadrosh E.A."/>
            <person name="Kyrpides N.C."/>
            <person name="Woyke T."/>
        </authorList>
    </citation>
    <scope>NUCLEOTIDE SEQUENCE</scope>
    <source>
        <strain evidence="2">GVMAG-M-3300021079-18</strain>
    </source>
</reference>
<dbReference type="InterPro" id="IPR035979">
    <property type="entry name" value="RBD_domain_sf"/>
</dbReference>
<accession>A0A6C0CGD3</accession>
<feature type="compositionally biased region" description="Polar residues" evidence="1">
    <location>
        <begin position="17"/>
        <end position="31"/>
    </location>
</feature>
<dbReference type="SUPFAM" id="SSF54928">
    <property type="entry name" value="RNA-binding domain, RBD"/>
    <property type="match status" value="1"/>
</dbReference>